<keyword evidence="3" id="KW-1185">Reference proteome</keyword>
<evidence type="ECO:0000313" key="2">
    <source>
        <dbReference type="EMBL" id="GAB08704.1"/>
    </source>
</evidence>
<evidence type="ECO:0000313" key="3">
    <source>
        <dbReference type="Proteomes" id="UP000035088"/>
    </source>
</evidence>
<dbReference type="RefSeq" id="WP_007320781.1">
    <property type="nucleotide sequence ID" value="NZ_BAEE01000016.1"/>
</dbReference>
<proteinExistence type="predicted"/>
<feature type="region of interest" description="Disordered" evidence="1">
    <location>
        <begin position="41"/>
        <end position="61"/>
    </location>
</feature>
<comment type="caution">
    <text evidence="2">The sequence shown here is derived from an EMBL/GenBank/DDBJ whole genome shotgun (WGS) entry which is preliminary data.</text>
</comment>
<sequence length="61" mass="6876">MGIEHTAETVDPEASRAILTALKGKCDGRFVTEPDGVLTYEKSEYPNGKPMWSPDNRPRRR</sequence>
<organism evidence="2 3">
    <name type="scientific">Gordonia araii NBRC 100433</name>
    <dbReference type="NCBI Taxonomy" id="1073574"/>
    <lineage>
        <taxon>Bacteria</taxon>
        <taxon>Bacillati</taxon>
        <taxon>Actinomycetota</taxon>
        <taxon>Actinomycetes</taxon>
        <taxon>Mycobacteriales</taxon>
        <taxon>Gordoniaceae</taxon>
        <taxon>Gordonia</taxon>
    </lineage>
</organism>
<dbReference type="AlphaFoldDB" id="G7GYM9"/>
<reference evidence="2 3" key="1">
    <citation type="submission" date="2011-11" db="EMBL/GenBank/DDBJ databases">
        <title>Whole genome shotgun sequence of Gordonia araii NBRC 100433.</title>
        <authorList>
            <person name="Yoshida Y."/>
            <person name="Hosoyama A."/>
            <person name="Tsuchikane K."/>
            <person name="Katsumata H."/>
            <person name="Yamazaki S."/>
            <person name="Fujita N."/>
        </authorList>
    </citation>
    <scope>NUCLEOTIDE SEQUENCE [LARGE SCALE GENOMIC DNA]</scope>
    <source>
        <strain evidence="2 3">NBRC 100433</strain>
    </source>
</reference>
<dbReference type="EMBL" id="BAEE01000016">
    <property type="protein sequence ID" value="GAB08704.1"/>
    <property type="molecule type" value="Genomic_DNA"/>
</dbReference>
<name>G7GYM9_9ACTN</name>
<evidence type="ECO:0000256" key="1">
    <source>
        <dbReference type="SAM" id="MobiDB-lite"/>
    </source>
</evidence>
<dbReference type="Proteomes" id="UP000035088">
    <property type="component" value="Unassembled WGS sequence"/>
</dbReference>
<protein>
    <submittedName>
        <fullName evidence="2">Uncharacterized protein</fullName>
    </submittedName>
</protein>
<gene>
    <name evidence="2" type="ORF">GOARA_016_00080</name>
</gene>
<accession>G7GYM9</accession>